<proteinExistence type="predicted"/>
<reference evidence="2" key="1">
    <citation type="submission" date="2016-10" db="EMBL/GenBank/DDBJ databases">
        <authorList>
            <person name="Varghese N."/>
            <person name="Submissions S."/>
        </authorList>
    </citation>
    <scope>NUCLEOTIDE SEQUENCE [LARGE SCALE GENOMIC DNA]</scope>
    <source>
        <strain evidence="2">DSM 27839</strain>
    </source>
</reference>
<dbReference type="Proteomes" id="UP000183400">
    <property type="component" value="Unassembled WGS sequence"/>
</dbReference>
<dbReference type="RefSeq" id="WP_176797696.1">
    <property type="nucleotide sequence ID" value="NZ_FNNP01000003.1"/>
</dbReference>
<protein>
    <submittedName>
        <fullName evidence="1">Uncharacterized protein</fullName>
    </submittedName>
</protein>
<dbReference type="STRING" id="985054.SAMN05444358_103119"/>
<keyword evidence="2" id="KW-1185">Reference proteome</keyword>
<accession>A0A1H2Z772</accession>
<gene>
    <name evidence="1" type="ORF">SAMN05444358_103119</name>
</gene>
<evidence type="ECO:0000313" key="1">
    <source>
        <dbReference type="EMBL" id="SDX13343.1"/>
    </source>
</evidence>
<name>A0A1H2Z772_9RHOB</name>
<organism evidence="1 2">
    <name type="scientific">Ruegeria halocynthiae</name>
    <dbReference type="NCBI Taxonomy" id="985054"/>
    <lineage>
        <taxon>Bacteria</taxon>
        <taxon>Pseudomonadati</taxon>
        <taxon>Pseudomonadota</taxon>
        <taxon>Alphaproteobacteria</taxon>
        <taxon>Rhodobacterales</taxon>
        <taxon>Roseobacteraceae</taxon>
        <taxon>Ruegeria</taxon>
    </lineage>
</organism>
<dbReference type="AlphaFoldDB" id="A0A1H2Z772"/>
<dbReference type="EMBL" id="FNNP01000003">
    <property type="protein sequence ID" value="SDX13343.1"/>
    <property type="molecule type" value="Genomic_DNA"/>
</dbReference>
<evidence type="ECO:0000313" key="2">
    <source>
        <dbReference type="Proteomes" id="UP000183400"/>
    </source>
</evidence>
<sequence length="46" mass="5232">MSIQNQKCDADKALELLEQAWAYYTPEPKVPAKDETPELFEYANAA</sequence>